<accession>A0AAD7UL19</accession>
<dbReference type="PANTHER" id="PTHR11579:SF9">
    <property type="entry name" value="PROTEIN-L-ISOASPARTATE O-METHYLTRANSFERASE"/>
    <property type="match status" value="1"/>
</dbReference>
<name>A0AAD7UL19_9STRA</name>
<feature type="compositionally biased region" description="Basic and acidic residues" evidence="2">
    <location>
        <begin position="337"/>
        <end position="349"/>
    </location>
</feature>
<dbReference type="InterPro" id="IPR000682">
    <property type="entry name" value="PCMT"/>
</dbReference>
<sequence>MTEESPPEPYMIEARRPNLMSLARRGPRAVKRSRSNRAKAAALSGALKKRGAISSAQVATAFARVDRSAFLPRSSEHSAWDDAPLRAWDDDAQCVVHLSAPSIYATALEALDLAPARQEGEGALSFLNIGSGAGYLSALAATILGPASVHRCVEISAPLAARCRATFENLARDGAGADWSDDEDEDDDRSGVKFGAVPELRHATVHVASCFDLSLETSIKFDRVYVGAGARASDARYLSKLLKPGGVIVGPFERDTDRARAFAFGAQSLLRATRASDSNLDACFQVDELMAVQFAPLSRRVFAVDGTLVDADFRGPLADQDDDDDDDDDQDDDDRDDATARRPIDDRARQAKPPPPVLRSFSLRGPTWGIDSAELFAPCFVEAVATLRKTVASDRSDALARVPWHVWEEKIWPLLAYDDVLHVAEASAGHLKRRVHETNDSNSAKRRFAPADRRLGGATVAAARRSLAIARAVARWTLARLAS</sequence>
<dbReference type="SUPFAM" id="SSF53335">
    <property type="entry name" value="S-adenosyl-L-methionine-dependent methyltransferases"/>
    <property type="match status" value="1"/>
</dbReference>
<reference evidence="3" key="1">
    <citation type="submission" date="2023-01" db="EMBL/GenBank/DDBJ databases">
        <title>Metagenome sequencing of chrysophaentin producing Chrysophaeum taylorii.</title>
        <authorList>
            <person name="Davison J."/>
            <person name="Bewley C."/>
        </authorList>
    </citation>
    <scope>NUCLEOTIDE SEQUENCE</scope>
    <source>
        <strain evidence="3">NIES-1699</strain>
    </source>
</reference>
<dbReference type="Pfam" id="PF01135">
    <property type="entry name" value="PCMT"/>
    <property type="match status" value="1"/>
</dbReference>
<dbReference type="GO" id="GO:0004719">
    <property type="term" value="F:protein-L-isoaspartate (D-aspartate) O-methyltransferase activity"/>
    <property type="evidence" value="ECO:0007669"/>
    <property type="project" value="InterPro"/>
</dbReference>
<evidence type="ECO:0000256" key="1">
    <source>
        <dbReference type="ARBA" id="ARBA00005369"/>
    </source>
</evidence>
<dbReference type="Proteomes" id="UP001230188">
    <property type="component" value="Unassembled WGS sequence"/>
</dbReference>
<organism evidence="3 4">
    <name type="scientific">Chrysophaeum taylorii</name>
    <dbReference type="NCBI Taxonomy" id="2483200"/>
    <lineage>
        <taxon>Eukaryota</taxon>
        <taxon>Sar</taxon>
        <taxon>Stramenopiles</taxon>
        <taxon>Ochrophyta</taxon>
        <taxon>Pelagophyceae</taxon>
        <taxon>Pelagomonadales</taxon>
        <taxon>Pelagomonadaceae</taxon>
        <taxon>Chrysophaeum</taxon>
    </lineage>
</organism>
<dbReference type="GO" id="GO:0005737">
    <property type="term" value="C:cytoplasm"/>
    <property type="evidence" value="ECO:0007669"/>
    <property type="project" value="TreeGrafter"/>
</dbReference>
<keyword evidence="4" id="KW-1185">Reference proteome</keyword>
<evidence type="ECO:0008006" key="5">
    <source>
        <dbReference type="Google" id="ProtNLM"/>
    </source>
</evidence>
<evidence type="ECO:0000313" key="3">
    <source>
        <dbReference type="EMBL" id="KAJ8610290.1"/>
    </source>
</evidence>
<dbReference type="PANTHER" id="PTHR11579">
    <property type="entry name" value="PROTEIN-L-ISOASPARTATE O-METHYLTRANSFERASE"/>
    <property type="match status" value="1"/>
</dbReference>
<dbReference type="InterPro" id="IPR029063">
    <property type="entry name" value="SAM-dependent_MTases_sf"/>
</dbReference>
<comment type="similarity">
    <text evidence="1">Belongs to the methyltransferase superfamily. L-isoaspartyl/D-aspartyl protein methyltransferase family.</text>
</comment>
<dbReference type="AlphaFoldDB" id="A0AAD7UL19"/>
<feature type="region of interest" description="Disordered" evidence="2">
    <location>
        <begin position="314"/>
        <end position="360"/>
    </location>
</feature>
<dbReference type="Gene3D" id="3.40.50.150">
    <property type="entry name" value="Vaccinia Virus protein VP39"/>
    <property type="match status" value="1"/>
</dbReference>
<dbReference type="EMBL" id="JAQMWT010000110">
    <property type="protein sequence ID" value="KAJ8610290.1"/>
    <property type="molecule type" value="Genomic_DNA"/>
</dbReference>
<feature type="compositionally biased region" description="Acidic residues" evidence="2">
    <location>
        <begin position="319"/>
        <end position="336"/>
    </location>
</feature>
<proteinExistence type="inferred from homology"/>
<comment type="caution">
    <text evidence="3">The sequence shown here is derived from an EMBL/GenBank/DDBJ whole genome shotgun (WGS) entry which is preliminary data.</text>
</comment>
<protein>
    <recommendedName>
        <fullName evidence="5">Protein-L-isoaspartate O-methyltransferase</fullName>
    </recommendedName>
</protein>
<evidence type="ECO:0000256" key="2">
    <source>
        <dbReference type="SAM" id="MobiDB-lite"/>
    </source>
</evidence>
<gene>
    <name evidence="3" type="ORF">CTAYLR_009078</name>
</gene>
<evidence type="ECO:0000313" key="4">
    <source>
        <dbReference type="Proteomes" id="UP001230188"/>
    </source>
</evidence>